<dbReference type="RefSeq" id="XP_035676534.1">
    <property type="nucleotide sequence ID" value="XM_035820641.1"/>
</dbReference>
<evidence type="ECO:0000256" key="3">
    <source>
        <dbReference type="ARBA" id="ARBA00022833"/>
    </source>
</evidence>
<protein>
    <submittedName>
        <fullName evidence="8">Zinc finger FYVE domain-containing protein 21-like isoform X1</fullName>
    </submittedName>
</protein>
<evidence type="ECO:0000256" key="5">
    <source>
        <dbReference type="SAM" id="MobiDB-lite"/>
    </source>
</evidence>
<dbReference type="OrthoDB" id="660555at2759"/>
<dbReference type="InterPro" id="IPR038632">
    <property type="entry name" value="ZFYVE21_C_sf"/>
</dbReference>
<keyword evidence="2 4" id="KW-0863">Zinc-finger</keyword>
<organism evidence="7 8">
    <name type="scientific">Branchiostoma floridae</name>
    <name type="common">Florida lancelet</name>
    <name type="synonym">Amphioxus</name>
    <dbReference type="NCBI Taxonomy" id="7739"/>
    <lineage>
        <taxon>Eukaryota</taxon>
        <taxon>Metazoa</taxon>
        <taxon>Chordata</taxon>
        <taxon>Cephalochordata</taxon>
        <taxon>Leptocardii</taxon>
        <taxon>Amphioxiformes</taxon>
        <taxon>Branchiostomatidae</taxon>
        <taxon>Branchiostoma</taxon>
    </lineage>
</organism>
<reference evidence="7" key="1">
    <citation type="journal article" date="2020" name="Nat. Ecol. Evol.">
        <title>Deeply conserved synteny resolves early events in vertebrate evolution.</title>
        <authorList>
            <person name="Simakov O."/>
            <person name="Marletaz F."/>
            <person name="Yue J.X."/>
            <person name="O'Connell B."/>
            <person name="Jenkins J."/>
            <person name="Brandt A."/>
            <person name="Calef R."/>
            <person name="Tung C.H."/>
            <person name="Huang T.K."/>
            <person name="Schmutz J."/>
            <person name="Satoh N."/>
            <person name="Yu J.K."/>
            <person name="Putnam N.H."/>
            <person name="Green R.E."/>
            <person name="Rokhsar D.S."/>
        </authorList>
    </citation>
    <scope>NUCLEOTIDE SEQUENCE [LARGE SCALE GENOMIC DNA]</scope>
    <source>
        <strain evidence="7">S238N-H82</strain>
    </source>
</reference>
<dbReference type="InterPro" id="IPR000306">
    <property type="entry name" value="Znf_FYVE"/>
</dbReference>
<dbReference type="PANTHER" id="PTHR39490:SF8">
    <property type="entry name" value="ZINC FINGER FYVE DOMAIN-CONTAINING PROTEIN 21"/>
    <property type="match status" value="1"/>
</dbReference>
<evidence type="ECO:0000256" key="1">
    <source>
        <dbReference type="ARBA" id="ARBA00022723"/>
    </source>
</evidence>
<dbReference type="InterPro" id="IPR017455">
    <property type="entry name" value="Znf_FYVE-rel"/>
</dbReference>
<dbReference type="InterPro" id="IPR032031">
    <property type="entry name" value="ZFYVE21_C"/>
</dbReference>
<evidence type="ECO:0000256" key="2">
    <source>
        <dbReference type="ARBA" id="ARBA00022771"/>
    </source>
</evidence>
<keyword evidence="7" id="KW-1185">Reference proteome</keyword>
<keyword evidence="1" id="KW-0479">Metal-binding</keyword>
<sequence length="313" mass="35111">MKNVVRFFLRSRVLKHRERTFPSHRSVPKFAPRVTFDPRKGADDNKMATNPNQGGKKLVRSKSGLRMVAANSAFRSPFELEEPPWVPDSECSQCMSCKAKFDFVKRKHHCRRCGKCYCDKCCQHKVALPRLCFLDPVRLCYDCAVITQKENEFYDKQLKVLLHGAAFQLSCPDDMENLSEPCLCKLSTDHRFLMFESAGHAKHSPVELEQVVAIQILTAGEDSQGPSSPLSSPCSPIAPFPVITSPDNLSPTEGNIVANGLSIKHKERESGEIRHLQLIISATTDNRKQSLAFVGAVQKGVKFMYEAKESRGL</sequence>
<keyword evidence="3" id="KW-0862">Zinc</keyword>
<evidence type="ECO:0000259" key="6">
    <source>
        <dbReference type="PROSITE" id="PS50178"/>
    </source>
</evidence>
<dbReference type="SUPFAM" id="SSF57903">
    <property type="entry name" value="FYVE/PHD zinc finger"/>
    <property type="match status" value="1"/>
</dbReference>
<dbReference type="CDD" id="cd15727">
    <property type="entry name" value="FYVE_ZF21"/>
    <property type="match status" value="1"/>
</dbReference>
<dbReference type="KEGG" id="bfo:118415808"/>
<dbReference type="InterPro" id="IPR013083">
    <property type="entry name" value="Znf_RING/FYVE/PHD"/>
</dbReference>
<dbReference type="GO" id="GO:0008270">
    <property type="term" value="F:zinc ion binding"/>
    <property type="evidence" value="ECO:0007669"/>
    <property type="project" value="UniProtKB-KW"/>
</dbReference>
<dbReference type="OMA" id="HCEIEIA"/>
<dbReference type="Pfam" id="PF16696">
    <property type="entry name" value="ZFYVE21_C"/>
    <property type="match status" value="2"/>
</dbReference>
<feature type="domain" description="FYVE-type" evidence="6">
    <location>
        <begin position="88"/>
        <end position="148"/>
    </location>
</feature>
<gene>
    <name evidence="8" type="primary">LOC118415808</name>
</gene>
<feature type="region of interest" description="Disordered" evidence="5">
    <location>
        <begin position="33"/>
        <end position="58"/>
    </location>
</feature>
<dbReference type="InterPro" id="IPR011011">
    <property type="entry name" value="Znf_FYVE_PHD"/>
</dbReference>
<proteinExistence type="predicted"/>
<dbReference type="Pfam" id="PF01363">
    <property type="entry name" value="FYVE"/>
    <property type="match status" value="1"/>
</dbReference>
<dbReference type="InterPro" id="IPR052113">
    <property type="entry name" value="FYVE-type_Zinc_Finger"/>
</dbReference>
<dbReference type="SMART" id="SM00064">
    <property type="entry name" value="FYVE"/>
    <property type="match status" value="1"/>
</dbReference>
<dbReference type="Gene3D" id="2.30.29.160">
    <property type="entry name" value="Zinc finger FYVE domain-containing protein 21, C-terminal"/>
    <property type="match status" value="1"/>
</dbReference>
<dbReference type="Gene3D" id="3.30.40.10">
    <property type="entry name" value="Zinc/RING finger domain, C3HC4 (zinc finger)"/>
    <property type="match status" value="1"/>
</dbReference>
<feature type="compositionally biased region" description="Basic and acidic residues" evidence="5">
    <location>
        <begin position="36"/>
        <end position="46"/>
    </location>
</feature>
<accession>A0A9J7MRT0</accession>
<dbReference type="Proteomes" id="UP000001554">
    <property type="component" value="Chromosome 1"/>
</dbReference>
<reference evidence="8" key="2">
    <citation type="submission" date="2025-08" db="UniProtKB">
        <authorList>
            <consortium name="RefSeq"/>
        </authorList>
    </citation>
    <scope>IDENTIFICATION</scope>
    <source>
        <strain evidence="8">S238N-H82</strain>
        <tissue evidence="8">Testes</tissue>
    </source>
</reference>
<dbReference type="PANTHER" id="PTHR39490">
    <property type="entry name" value="ARRESTIN DOMAIN-CONTAINING PROTEIN D"/>
    <property type="match status" value="1"/>
</dbReference>
<evidence type="ECO:0000256" key="4">
    <source>
        <dbReference type="PROSITE-ProRule" id="PRU00091"/>
    </source>
</evidence>
<evidence type="ECO:0000313" key="8">
    <source>
        <dbReference type="RefSeq" id="XP_035676534.1"/>
    </source>
</evidence>
<dbReference type="AlphaFoldDB" id="A0A9J7MRT0"/>
<evidence type="ECO:0000313" key="7">
    <source>
        <dbReference type="Proteomes" id="UP000001554"/>
    </source>
</evidence>
<dbReference type="PROSITE" id="PS50178">
    <property type="entry name" value="ZF_FYVE"/>
    <property type="match status" value="1"/>
</dbReference>
<dbReference type="GeneID" id="118415808"/>
<name>A0A9J7MRT0_BRAFL</name>